<dbReference type="EMBL" id="OW152816">
    <property type="protein sequence ID" value="CAH2066804.1"/>
    <property type="molecule type" value="Genomic_DNA"/>
</dbReference>
<proteinExistence type="predicted"/>
<dbReference type="Proteomes" id="UP000837857">
    <property type="component" value="Chromosome 4"/>
</dbReference>
<evidence type="ECO:0000313" key="2">
    <source>
        <dbReference type="EMBL" id="CAH2066804.1"/>
    </source>
</evidence>
<feature type="non-terminal residue" evidence="2">
    <location>
        <position position="120"/>
    </location>
</feature>
<feature type="compositionally biased region" description="Basic residues" evidence="1">
    <location>
        <begin position="100"/>
        <end position="114"/>
    </location>
</feature>
<accession>A0ABN8IU38</accession>
<reference evidence="2" key="1">
    <citation type="submission" date="2022-03" db="EMBL/GenBank/DDBJ databases">
        <authorList>
            <person name="Martin H S."/>
        </authorList>
    </citation>
    <scope>NUCLEOTIDE SEQUENCE</scope>
</reference>
<feature type="region of interest" description="Disordered" evidence="1">
    <location>
        <begin position="1"/>
        <end position="38"/>
    </location>
</feature>
<evidence type="ECO:0000313" key="3">
    <source>
        <dbReference type="Proteomes" id="UP000837857"/>
    </source>
</evidence>
<evidence type="ECO:0000256" key="1">
    <source>
        <dbReference type="SAM" id="MobiDB-lite"/>
    </source>
</evidence>
<organism evidence="2 3">
    <name type="scientific">Iphiclides podalirius</name>
    <name type="common">scarce swallowtail</name>
    <dbReference type="NCBI Taxonomy" id="110791"/>
    <lineage>
        <taxon>Eukaryota</taxon>
        <taxon>Metazoa</taxon>
        <taxon>Ecdysozoa</taxon>
        <taxon>Arthropoda</taxon>
        <taxon>Hexapoda</taxon>
        <taxon>Insecta</taxon>
        <taxon>Pterygota</taxon>
        <taxon>Neoptera</taxon>
        <taxon>Endopterygota</taxon>
        <taxon>Lepidoptera</taxon>
        <taxon>Glossata</taxon>
        <taxon>Ditrysia</taxon>
        <taxon>Papilionoidea</taxon>
        <taxon>Papilionidae</taxon>
        <taxon>Papilioninae</taxon>
        <taxon>Iphiclides</taxon>
    </lineage>
</organism>
<keyword evidence="3" id="KW-1185">Reference proteome</keyword>
<protein>
    <submittedName>
        <fullName evidence="2">Uncharacterized protein</fullName>
    </submittedName>
</protein>
<name>A0ABN8IU38_9NEOP</name>
<sequence length="120" mass="12805">MHVSARTCHKTSATGSGDLPTNSDREERKRHGPGMHRNAARILRGGAVQTKRSSSGYPMGEFAEGRSARVATRKNAAARWPGVCAAPGGSAARSVTPPRRPPRTRTPHAKHRRAAPPPPC</sequence>
<feature type="region of interest" description="Disordered" evidence="1">
    <location>
        <begin position="82"/>
        <end position="120"/>
    </location>
</feature>
<gene>
    <name evidence="2" type="ORF">IPOD504_LOCUS13589</name>
</gene>
<feature type="compositionally biased region" description="Polar residues" evidence="1">
    <location>
        <begin position="10"/>
        <end position="22"/>
    </location>
</feature>